<evidence type="ECO:0000313" key="1">
    <source>
        <dbReference type="EMBL" id="EGQ79556.1"/>
    </source>
</evidence>
<comment type="caution">
    <text evidence="1">The sequence shown here is derived from an EMBL/GenBank/DDBJ whole genome shotgun (WGS) entry which is preliminary data.</text>
</comment>
<name>F9ENB7_9FUSO</name>
<reference evidence="1 2" key="1">
    <citation type="submission" date="2011-05" db="EMBL/GenBank/DDBJ databases">
        <authorList>
            <person name="Muzny D."/>
            <person name="Qin X."/>
            <person name="Deng J."/>
            <person name="Jiang H."/>
            <person name="Liu Y."/>
            <person name="Qu J."/>
            <person name="Song X.-Z."/>
            <person name="Zhang L."/>
            <person name="Thornton R."/>
            <person name="Coyle M."/>
            <person name="Francisco L."/>
            <person name="Jackson L."/>
            <person name="Javaid M."/>
            <person name="Korchina V."/>
            <person name="Kovar C."/>
            <person name="Mata R."/>
            <person name="Mathew T."/>
            <person name="Ngo R."/>
            <person name="Nguyen L."/>
            <person name="Nguyen N."/>
            <person name="Okwuonu G."/>
            <person name="Ongeri F."/>
            <person name="Pham C."/>
            <person name="Simmons D."/>
            <person name="Wilczek-Boney K."/>
            <person name="Hale W."/>
            <person name="Jakkamsetti A."/>
            <person name="Pham P."/>
            <person name="Ruth R."/>
            <person name="San Lucas F."/>
            <person name="Warren J."/>
            <person name="Zhang J."/>
            <person name="Zhao Z."/>
            <person name="Zhou C."/>
            <person name="Zhu D."/>
            <person name="Lee S."/>
            <person name="Bess C."/>
            <person name="Blankenburg K."/>
            <person name="Forbes L."/>
            <person name="Fu Q."/>
            <person name="Gubbala S."/>
            <person name="Hirani K."/>
            <person name="Jayaseelan J.C."/>
            <person name="Lara F."/>
            <person name="Munidasa M."/>
            <person name="Palculict T."/>
            <person name="Patil S."/>
            <person name="Pu L.-L."/>
            <person name="Saada N."/>
            <person name="Tang L."/>
            <person name="Weissenberger G."/>
            <person name="Zhu Y."/>
            <person name="Hemphill L."/>
            <person name="Shang Y."/>
            <person name="Youmans B."/>
            <person name="Ayvaz T."/>
            <person name="Ross M."/>
            <person name="Santibanez J."/>
            <person name="Aqrawi P."/>
            <person name="Gross S."/>
            <person name="Joshi V."/>
            <person name="Fowler G."/>
            <person name="Nazareth L."/>
            <person name="Reid J."/>
            <person name="Worley K."/>
            <person name="Petrosino J."/>
            <person name="Highlander S."/>
            <person name="Gibbs R."/>
        </authorList>
    </citation>
    <scope>NUCLEOTIDE SEQUENCE [LARGE SCALE GENOMIC DNA]</scope>
    <source>
        <strain evidence="1 2">ATCC 51191</strain>
    </source>
</reference>
<sequence>NLATLGYSKDKIKEILNQIEVSENERAENISIDKFIELINIFESR</sequence>
<protein>
    <submittedName>
        <fullName evidence="1">Dimethyladenosine transferase</fullName>
        <ecNumber evidence="1">2.1.1.-</ecNumber>
    </submittedName>
</protein>
<dbReference type="Proteomes" id="UP000005392">
    <property type="component" value="Unassembled WGS sequence"/>
</dbReference>
<dbReference type="GO" id="GO:0032259">
    <property type="term" value="P:methylation"/>
    <property type="evidence" value="ECO:0007669"/>
    <property type="project" value="UniProtKB-KW"/>
</dbReference>
<dbReference type="InterPro" id="IPR023165">
    <property type="entry name" value="rRNA_Ade_diMease-like_C"/>
</dbReference>
<keyword evidence="2" id="KW-1185">Reference proteome</keyword>
<dbReference type="AlphaFoldDB" id="F9ENB7"/>
<proteinExistence type="predicted"/>
<feature type="non-terminal residue" evidence="1">
    <location>
        <position position="1"/>
    </location>
</feature>
<accession>F9ENB7</accession>
<dbReference type="EMBL" id="AFQD01000231">
    <property type="protein sequence ID" value="EGQ79556.1"/>
    <property type="molecule type" value="Genomic_DNA"/>
</dbReference>
<dbReference type="EC" id="2.1.1.-" evidence="1"/>
<dbReference type="HOGENOM" id="CLU_3209300_0_0_0"/>
<dbReference type="Gene3D" id="1.10.8.100">
    <property type="entry name" value="Ribosomal RNA adenine dimethylase-like, domain 2"/>
    <property type="match status" value="1"/>
</dbReference>
<keyword evidence="1" id="KW-0808">Transferase</keyword>
<keyword evidence="1" id="KW-0489">Methyltransferase</keyword>
<organism evidence="1 2">
    <name type="scientific">Fusobacterium animalis ATCC 51191</name>
    <dbReference type="NCBI Taxonomy" id="997347"/>
    <lineage>
        <taxon>Bacteria</taxon>
        <taxon>Fusobacteriati</taxon>
        <taxon>Fusobacteriota</taxon>
        <taxon>Fusobacteriia</taxon>
        <taxon>Fusobacteriales</taxon>
        <taxon>Fusobacteriaceae</taxon>
        <taxon>Fusobacterium</taxon>
    </lineage>
</organism>
<dbReference type="GO" id="GO:0008168">
    <property type="term" value="F:methyltransferase activity"/>
    <property type="evidence" value="ECO:0007669"/>
    <property type="project" value="UniProtKB-KW"/>
</dbReference>
<evidence type="ECO:0000313" key="2">
    <source>
        <dbReference type="Proteomes" id="UP000005392"/>
    </source>
</evidence>
<gene>
    <name evidence="1" type="ORF">HMPREF9094_1422</name>
</gene>